<keyword evidence="8 18" id="KW-0597">Phosphoprotein</keyword>
<sequence>MKRWAGDSARRSGVQQGNEPVSNLSPHILCGSCVETILLDSPLACASPRSHNLCQGIGLSRSAPASTHRVRAESREGKGVSSLPSSFMSTSGPAMDRTDHPHADDPSAFLAWLLGRLRDELGPSYTWDDTFTTAHSSYEDWHVWGTLHLDSSNAGLAGSSTPSRASASSKPPSPQPNPNPFFSPASSEARHGSRTPSESSRPGQQWVLARISKHVLRLDRQYQLARTKLAEADQAGRHHLQALELRRIPSRTPSEPTLAVIIHRNPGMNHLPEIVTCGPSEYSLPTKVEPPSLRTFMEFAIGAAECCEMLHQGAGTVHGEIRADSFHWNHSTGDVKLISLGSGVRSFENGLTSAGWTMLSREYGVEHKIQFIAPEQTGRLPAAADSRTDLYSLGILFWMMLAGEMPFEGETPLDMMQNVLSRRVPPVSSRRLDVPDALSNVIQKLVQKNIGARYFSAAGLKWDLQEIQRLHEEGDCAALDAFQVGSKDVNSFFTLPNVQVGRDKERDTILKVIDRVSRSQKRSNPFKRRALSPLSSNESFSEGRVDSFENGLHRAESRADSNSTVSSRQSTNSQGAGATTQIGHTPGAASGSLVSSKEESQRTDSMGSLHSLPMHSASKRAFEKRLSSGLLAVDGTSPSLGGSWDSDSLNRNASISSVAEGQVALFRQASRLKKREGRCEIVTVSGAAGMGKSCLVQSVQGPARQRGYFASAKFDQVTRTPFDPVLKVLSSMFRQIFSESDVRTEFHQNLRSFVRPAWPVLSSMLGLPTWLLDSAAQDAPKNRQPSISKARKPSIHLDSPSHCGQAGHTLDDFLRTRASSKSSRFTATFLDVLRYLSTQKLIVFSLDDIQWADDESTELIQAISSAKIPLVLILTRRSREPLPTKMSALLCDPFRVAHVTRIDLTPLNEEDVAQYVASTLHRELQYIFPLVAVIQEKTNGNPFFVRECLDACYRKKCLWYSWKDANWVYDLDKIFQEFAAQNYGTQINNDFIVSRLLDLPTGSRQLIAWASLLGATFSFNLVKTLMMTEGLHEPTQAAEVGGSTAALTRKAGLTRQSSQDAVKALQGAIGAYILMPTEDDDVFRFCHDRYQTAGTHLPEAKEMPYMHFCIANAMLHDQHGYSAYVISSHVCLSIDIIRKRLTIRSGFRDVLFQAGERSTESGGRSSGLTYFASALALLQDNPWDDSLEDVSYSETLVLHHRTAECYYQQAHIDKATKLIQVILMNVKNVVDKVPAWILQSRIAGRRGDHKPAFEILRVCLSHLGLRLGDTTWAECDKKFWEFREEFKTVDKTTLLSRSLGVYRLPKGASSAAKVPTLGTYAGVLSDVSHEDYRLLSAAGAVLCEALGAAFWSNSLLFYQLTLLEIEINLHRGMVSQAGLAYIHLASVAIGRFDLVDFGCEMGELALAFLDQHQSDSYTRGRGHTLYSIMIGGYSGPTRDLLVLLESALELSLSAGDRWSGLLNIGTLAAAKLWCSHDMIEIENFCAYGAEEMSNWEEDIRGGTFITAVSQFSKALQGKTANADPDTVMDSADHTTAKHFAFLEANAIGLDRSRMVYLVYKMWANFLFGHLEAAIATGEALLPALSELWSNRLVVTVPLFLSLAKLAAARENPTAHNIPNILEQAKAHRQRLTTWGSVSDVNLAAWTYLLAAEIAELEHCYDQCLSNYESALDHAEVHGLVLEQALASELYGEFMVRRGSKRGARSAINEAISAYRRISAFGKSVALSAKHEWLLKGTTSLYSTEIGVQTDLPSQAQQSLGQIVADRTSAWVQPDASSPSGDKVKNAADIVEGTGLDMIDLTSILRSSQVLSSELDMEKLFPKLTKIILESTAAELCAIIIEADEGWRPASITNQAGEQYANGQTLESVEDLVGKQITLYAIRFKELVFINNIYDDVRFSNVSDAYMKRNPLGKAVVAMPILRGDSLLGCLYVESQPNSFTERNIHVLQLLVNSIGISIANAMLFKKLERLRANNEVMIESQKHALAQARQAERKAKAAEAEANRNVRLAEEAAKAKSMFLANVSHELRTPLNGVIGMSELLKGTKLSTEQDGFADSIRVCADTLLTVINDILDFSKLEAGKMQLFSVPLSLTETINEVVRALSYSNTGKDLETVVDLHLDEDLLVIGDPVRLHQVFMNLLSNAYKFTPAGKVTVRASHVAETDQELTATFSVEDSGIGISPEQKKKLFQPFSQADSSTARSYGGTGLGLSICRAILENVLKGKIWLESELGKGTKVFFTLKFKKAPKGSIQSTEASLQTRGTDPMAIYSPTGSEAQQQPILSLISLSSVPRSEVRVCIAEDNPVNQRIAVQFVKKIGFKCEAYPDGRQAVDGIVKAKQDGNPFHIVLMDVQMPHLDGYNATRELRHHSDPDVSSVLIIAMTASAIRGDREKCLEAGMNNYLAKPVRQQVLKQMLEGYLNHDASVIPPADRSAQATPIQQVPSPELANKPPADSTTQRVAEDVLDKQSSIPLTTSLPARPAA</sequence>
<keyword evidence="13" id="KW-0256">Endoplasmic reticulum</keyword>
<dbReference type="Pfam" id="PF02518">
    <property type="entry name" value="HATPase_c"/>
    <property type="match status" value="1"/>
</dbReference>
<comment type="subcellular location">
    <subcellularLocation>
        <location evidence="4">Cell membrane</location>
        <topology evidence="4">Multi-pass membrane protein</topology>
    </subcellularLocation>
    <subcellularLocation>
        <location evidence="3">Endoplasmic reticulum membrane</location>
        <topology evidence="3">Multi-pass membrane protein</topology>
    </subcellularLocation>
</comment>
<dbReference type="FunFam" id="3.40.50.2300:FF:000285">
    <property type="entry name" value="Putative sensor histidine kinase/response regulator"/>
    <property type="match status" value="1"/>
</dbReference>
<feature type="region of interest" description="Disordered" evidence="20">
    <location>
        <begin position="155"/>
        <end position="204"/>
    </location>
</feature>
<evidence type="ECO:0000256" key="6">
    <source>
        <dbReference type="ARBA" id="ARBA00012438"/>
    </source>
</evidence>
<dbReference type="SMART" id="SM00448">
    <property type="entry name" value="REC"/>
    <property type="match status" value="1"/>
</dbReference>
<evidence type="ECO:0000256" key="1">
    <source>
        <dbReference type="ARBA" id="ARBA00000085"/>
    </source>
</evidence>
<evidence type="ECO:0000256" key="20">
    <source>
        <dbReference type="SAM" id="MobiDB-lite"/>
    </source>
</evidence>
<feature type="modified residue" description="4-aspartylphosphate" evidence="18">
    <location>
        <position position="2349"/>
    </location>
</feature>
<evidence type="ECO:0000256" key="10">
    <source>
        <dbReference type="ARBA" id="ARBA00022692"/>
    </source>
</evidence>
<dbReference type="SUPFAM" id="SSF55874">
    <property type="entry name" value="ATPase domain of HSP90 chaperone/DNA topoisomerase II/histidine kinase"/>
    <property type="match status" value="1"/>
</dbReference>
<dbReference type="InterPro" id="IPR036890">
    <property type="entry name" value="HATPase_C_sf"/>
</dbReference>
<dbReference type="GO" id="GO:0009927">
    <property type="term" value="F:histidine phosphotransfer kinase activity"/>
    <property type="evidence" value="ECO:0007669"/>
    <property type="project" value="TreeGrafter"/>
</dbReference>
<dbReference type="PRINTS" id="PR00344">
    <property type="entry name" value="BCTRLSENSOR"/>
</dbReference>
<dbReference type="Pfam" id="PF00072">
    <property type="entry name" value="Response_reg"/>
    <property type="match status" value="1"/>
</dbReference>
<evidence type="ECO:0000256" key="16">
    <source>
        <dbReference type="ARBA" id="ARBA00023136"/>
    </source>
</evidence>
<feature type="compositionally biased region" description="Pro residues" evidence="20">
    <location>
        <begin position="171"/>
        <end position="181"/>
    </location>
</feature>
<evidence type="ECO:0000256" key="12">
    <source>
        <dbReference type="ARBA" id="ARBA00022777"/>
    </source>
</evidence>
<evidence type="ECO:0000313" key="25">
    <source>
        <dbReference type="Proteomes" id="UP000327013"/>
    </source>
</evidence>
<proteinExistence type="predicted"/>
<dbReference type="InterPro" id="IPR029016">
    <property type="entry name" value="GAF-like_dom_sf"/>
</dbReference>
<gene>
    <name evidence="24" type="ORF">FH972_022900</name>
</gene>
<dbReference type="FunFam" id="1.10.510.10:FF:000579">
    <property type="entry name" value="Sensor histidine kinase/response regulator, putative"/>
    <property type="match status" value="1"/>
</dbReference>
<feature type="compositionally biased region" description="Polar residues" evidence="20">
    <location>
        <begin position="2432"/>
        <end position="2441"/>
    </location>
</feature>
<evidence type="ECO:0000256" key="14">
    <source>
        <dbReference type="ARBA" id="ARBA00022840"/>
    </source>
</evidence>
<keyword evidence="11" id="KW-0547">Nucleotide-binding</keyword>
<dbReference type="CDD" id="cd00082">
    <property type="entry name" value="HisKA"/>
    <property type="match status" value="1"/>
</dbReference>
<dbReference type="Pfam" id="PF13191">
    <property type="entry name" value="AAA_16"/>
    <property type="match status" value="1"/>
</dbReference>
<dbReference type="InterPro" id="IPR003594">
    <property type="entry name" value="HATPase_dom"/>
</dbReference>
<evidence type="ECO:0000256" key="11">
    <source>
        <dbReference type="ARBA" id="ARBA00022741"/>
    </source>
</evidence>
<dbReference type="SMART" id="SM00065">
    <property type="entry name" value="GAF"/>
    <property type="match status" value="1"/>
</dbReference>
<evidence type="ECO:0000256" key="7">
    <source>
        <dbReference type="ARBA" id="ARBA00022475"/>
    </source>
</evidence>
<dbReference type="EC" id="2.7.13.3" evidence="6"/>
<keyword evidence="17" id="KW-0675">Receptor</keyword>
<dbReference type="Proteomes" id="UP000327013">
    <property type="component" value="Unassembled WGS sequence"/>
</dbReference>
<comment type="caution">
    <text evidence="24">The sequence shown here is derived from an EMBL/GenBank/DDBJ whole genome shotgun (WGS) entry which is preliminary data.</text>
</comment>
<feature type="coiled-coil region" evidence="19">
    <location>
        <begin position="1981"/>
        <end position="2008"/>
    </location>
</feature>
<feature type="region of interest" description="Disordered" evidence="20">
    <location>
        <begin position="781"/>
        <end position="803"/>
    </location>
</feature>
<feature type="region of interest" description="Disordered" evidence="20">
    <location>
        <begin position="521"/>
        <end position="614"/>
    </location>
</feature>
<keyword evidence="7" id="KW-1003">Cell membrane</keyword>
<dbReference type="Pfam" id="PF01590">
    <property type="entry name" value="GAF"/>
    <property type="match status" value="1"/>
</dbReference>
<dbReference type="Pfam" id="PF00512">
    <property type="entry name" value="HisKA"/>
    <property type="match status" value="1"/>
</dbReference>
<evidence type="ECO:0000256" key="5">
    <source>
        <dbReference type="ARBA" id="ARBA00011748"/>
    </source>
</evidence>
<dbReference type="Gene3D" id="1.10.287.130">
    <property type="match status" value="1"/>
</dbReference>
<evidence type="ECO:0000259" key="23">
    <source>
        <dbReference type="PROSITE" id="PS50110"/>
    </source>
</evidence>
<dbReference type="Gene3D" id="3.30.450.40">
    <property type="match status" value="1"/>
</dbReference>
<feature type="compositionally biased region" description="Polar residues" evidence="20">
    <location>
        <begin position="82"/>
        <end position="92"/>
    </location>
</feature>
<dbReference type="InterPro" id="IPR001789">
    <property type="entry name" value="Sig_transdc_resp-reg_receiver"/>
</dbReference>
<feature type="region of interest" description="Disordered" evidence="20">
    <location>
        <begin position="2430"/>
        <end position="2481"/>
    </location>
</feature>
<evidence type="ECO:0000259" key="21">
    <source>
        <dbReference type="PROSITE" id="PS50011"/>
    </source>
</evidence>
<dbReference type="SUPFAM" id="SSF47384">
    <property type="entry name" value="Homodimeric domain of signal transducing histidine kinase"/>
    <property type="match status" value="1"/>
</dbReference>
<reference evidence="24 25" key="1">
    <citation type="submission" date="2019-06" db="EMBL/GenBank/DDBJ databases">
        <title>A chromosomal-level reference genome of Carpinus fangiana (Coryloideae, Betulaceae).</title>
        <authorList>
            <person name="Yang X."/>
            <person name="Wang Z."/>
            <person name="Zhang L."/>
            <person name="Hao G."/>
            <person name="Liu J."/>
            <person name="Yang Y."/>
        </authorList>
    </citation>
    <scope>NUCLEOTIDE SEQUENCE [LARGE SCALE GENOMIC DNA]</scope>
    <source>
        <strain evidence="24">Cfa_2016G</strain>
        <tissue evidence="24">Leaf</tissue>
    </source>
</reference>
<feature type="compositionally biased region" description="Low complexity" evidence="20">
    <location>
        <begin position="159"/>
        <end position="170"/>
    </location>
</feature>
<feature type="compositionally biased region" description="Basic and acidic residues" evidence="20">
    <location>
        <begin position="541"/>
        <end position="559"/>
    </location>
</feature>
<dbReference type="InterPro" id="IPR041664">
    <property type="entry name" value="AAA_16"/>
</dbReference>
<dbReference type="GO" id="GO:0000155">
    <property type="term" value="F:phosphorelay sensor kinase activity"/>
    <property type="evidence" value="ECO:0007669"/>
    <property type="project" value="InterPro"/>
</dbReference>
<dbReference type="Gene3D" id="1.10.510.10">
    <property type="entry name" value="Transferase(Phosphotransferase) domain 1"/>
    <property type="match status" value="1"/>
</dbReference>
<feature type="compositionally biased region" description="Polar residues" evidence="20">
    <location>
        <begin position="2465"/>
        <end position="2475"/>
    </location>
</feature>
<keyword evidence="16" id="KW-0472">Membrane</keyword>
<dbReference type="PANTHER" id="PTHR43047:SF46">
    <property type="entry name" value="HISTIDINE KINASE_RESPONSE REGULATOR, PUTATIVE (AFU_ORTHOLOGUE AFUA_3G12550)-RELATED"/>
    <property type="match status" value="1"/>
</dbReference>
<feature type="region of interest" description="Disordered" evidence="20">
    <location>
        <begin position="1"/>
        <end position="21"/>
    </location>
</feature>
<dbReference type="EMBL" id="VIBQ01000013">
    <property type="protein sequence ID" value="KAB8345845.1"/>
    <property type="molecule type" value="Genomic_DNA"/>
</dbReference>
<feature type="compositionally biased region" description="Basic residues" evidence="20">
    <location>
        <begin position="521"/>
        <end position="530"/>
    </location>
</feature>
<keyword evidence="15" id="KW-1133">Transmembrane helix</keyword>
<dbReference type="Gene3D" id="3.40.50.2300">
    <property type="match status" value="1"/>
</dbReference>
<comment type="catalytic activity">
    <reaction evidence="1">
        <text>ATP + protein L-histidine = ADP + protein N-phospho-L-histidine.</text>
        <dbReference type="EC" id="2.7.13.3"/>
    </reaction>
</comment>
<keyword evidence="14" id="KW-0067">ATP-binding</keyword>
<organism evidence="24 25">
    <name type="scientific">Carpinus fangiana</name>
    <dbReference type="NCBI Taxonomy" id="176857"/>
    <lineage>
        <taxon>Eukaryota</taxon>
        <taxon>Viridiplantae</taxon>
        <taxon>Streptophyta</taxon>
        <taxon>Embryophyta</taxon>
        <taxon>Tracheophyta</taxon>
        <taxon>Spermatophyta</taxon>
        <taxon>Magnoliopsida</taxon>
        <taxon>eudicotyledons</taxon>
        <taxon>Gunneridae</taxon>
        <taxon>Pentapetalae</taxon>
        <taxon>rosids</taxon>
        <taxon>fabids</taxon>
        <taxon>Fagales</taxon>
        <taxon>Betulaceae</taxon>
        <taxon>Carpinus</taxon>
    </lineage>
</organism>
<evidence type="ECO:0000256" key="15">
    <source>
        <dbReference type="ARBA" id="ARBA00022989"/>
    </source>
</evidence>
<dbReference type="FunFam" id="3.30.565.10:FF:000010">
    <property type="entry name" value="Sensor histidine kinase RcsC"/>
    <property type="match status" value="1"/>
</dbReference>
<comment type="subunit">
    <text evidence="5">Homodimer; disulfide-linked.</text>
</comment>
<dbReference type="InterPro" id="IPR011006">
    <property type="entry name" value="CheY-like_superfamily"/>
</dbReference>
<evidence type="ECO:0000256" key="2">
    <source>
        <dbReference type="ARBA" id="ARBA00003286"/>
    </source>
</evidence>
<feature type="domain" description="Histidine kinase" evidence="22">
    <location>
        <begin position="2022"/>
        <end position="2244"/>
    </location>
</feature>
<evidence type="ECO:0000256" key="13">
    <source>
        <dbReference type="ARBA" id="ARBA00022824"/>
    </source>
</evidence>
<dbReference type="InterPro" id="IPR003661">
    <property type="entry name" value="HisK_dim/P_dom"/>
</dbReference>
<dbReference type="SUPFAM" id="SSF55781">
    <property type="entry name" value="GAF domain-like"/>
    <property type="match status" value="1"/>
</dbReference>
<dbReference type="InterPro" id="IPR004358">
    <property type="entry name" value="Sig_transdc_His_kin-like_C"/>
</dbReference>
<dbReference type="FunFam" id="1.10.287.130:FF:000003">
    <property type="entry name" value="Histidine kinase"/>
    <property type="match status" value="1"/>
</dbReference>
<evidence type="ECO:0000256" key="3">
    <source>
        <dbReference type="ARBA" id="ARBA00004477"/>
    </source>
</evidence>
<evidence type="ECO:0000256" key="9">
    <source>
        <dbReference type="ARBA" id="ARBA00022679"/>
    </source>
</evidence>
<dbReference type="GO" id="GO:0005886">
    <property type="term" value="C:plasma membrane"/>
    <property type="evidence" value="ECO:0007669"/>
    <property type="project" value="UniProtKB-SubCell"/>
</dbReference>
<feature type="domain" description="Response regulatory" evidence="23">
    <location>
        <begin position="2295"/>
        <end position="2418"/>
    </location>
</feature>
<dbReference type="SMART" id="SM00387">
    <property type="entry name" value="HATPase_c"/>
    <property type="match status" value="1"/>
</dbReference>
<dbReference type="GO" id="GO:0005789">
    <property type="term" value="C:endoplasmic reticulum membrane"/>
    <property type="evidence" value="ECO:0007669"/>
    <property type="project" value="UniProtKB-SubCell"/>
</dbReference>
<feature type="compositionally biased region" description="Basic and acidic residues" evidence="20">
    <location>
        <begin position="1"/>
        <end position="10"/>
    </location>
</feature>
<dbReference type="PROSITE" id="PS50011">
    <property type="entry name" value="PROTEIN_KINASE_DOM"/>
    <property type="match status" value="1"/>
</dbReference>
<feature type="domain" description="Protein kinase" evidence="21">
    <location>
        <begin position="146"/>
        <end position="467"/>
    </location>
</feature>
<dbReference type="GO" id="GO:0005524">
    <property type="term" value="F:ATP binding"/>
    <property type="evidence" value="ECO:0007669"/>
    <property type="project" value="UniProtKB-KW"/>
</dbReference>
<dbReference type="PROSITE" id="PS50110">
    <property type="entry name" value="RESPONSE_REGULATORY"/>
    <property type="match status" value="1"/>
</dbReference>
<dbReference type="SUPFAM" id="SSF52172">
    <property type="entry name" value="CheY-like"/>
    <property type="match status" value="1"/>
</dbReference>
<dbReference type="InterPro" id="IPR027417">
    <property type="entry name" value="P-loop_NTPase"/>
</dbReference>
<evidence type="ECO:0000256" key="17">
    <source>
        <dbReference type="ARBA" id="ARBA00023170"/>
    </source>
</evidence>
<keyword evidence="12" id="KW-0418">Kinase</keyword>
<feature type="compositionally biased region" description="Polar residues" evidence="20">
    <location>
        <begin position="560"/>
        <end position="583"/>
    </location>
</feature>
<keyword evidence="9" id="KW-0808">Transferase</keyword>
<protein>
    <recommendedName>
        <fullName evidence="6">histidine kinase</fullName>
        <ecNumber evidence="6">2.7.13.3</ecNumber>
    </recommendedName>
</protein>
<dbReference type="InterPro" id="IPR003018">
    <property type="entry name" value="GAF"/>
</dbReference>
<dbReference type="SMART" id="SM00388">
    <property type="entry name" value="HisKA"/>
    <property type="match status" value="1"/>
</dbReference>
<dbReference type="PANTHER" id="PTHR43047">
    <property type="entry name" value="TWO-COMPONENT HISTIDINE PROTEIN KINASE"/>
    <property type="match status" value="1"/>
</dbReference>
<comment type="function">
    <text evidence="2">May act early in the ethylene signal transduction pathway, possibly as an ethylene receptor, or as a regulator of the pathway.</text>
</comment>
<evidence type="ECO:0000256" key="18">
    <source>
        <dbReference type="PROSITE-ProRule" id="PRU00169"/>
    </source>
</evidence>
<evidence type="ECO:0000256" key="19">
    <source>
        <dbReference type="SAM" id="Coils"/>
    </source>
</evidence>
<dbReference type="SUPFAM" id="SSF52540">
    <property type="entry name" value="P-loop containing nucleoside triphosphate hydrolases"/>
    <property type="match status" value="1"/>
</dbReference>
<keyword evidence="25" id="KW-1185">Reference proteome</keyword>
<dbReference type="InterPro" id="IPR000719">
    <property type="entry name" value="Prot_kinase_dom"/>
</dbReference>
<evidence type="ECO:0000313" key="24">
    <source>
        <dbReference type="EMBL" id="KAB8345845.1"/>
    </source>
</evidence>
<dbReference type="CDD" id="cd16922">
    <property type="entry name" value="HATPase_EvgS-ArcB-TorS-like"/>
    <property type="match status" value="1"/>
</dbReference>
<dbReference type="Gene3D" id="3.30.565.10">
    <property type="entry name" value="Histidine kinase-like ATPase, C-terminal domain"/>
    <property type="match status" value="1"/>
</dbReference>
<feature type="compositionally biased region" description="Polar residues" evidence="20">
    <location>
        <begin position="194"/>
        <end position="203"/>
    </location>
</feature>
<dbReference type="CDD" id="cd17546">
    <property type="entry name" value="REC_hyHK_CKI1_RcsC-like"/>
    <property type="match status" value="1"/>
</dbReference>
<dbReference type="SUPFAM" id="SSF56112">
    <property type="entry name" value="Protein kinase-like (PK-like)"/>
    <property type="match status" value="1"/>
</dbReference>
<dbReference type="OrthoDB" id="60033at2759"/>
<evidence type="ECO:0000259" key="22">
    <source>
        <dbReference type="PROSITE" id="PS50109"/>
    </source>
</evidence>
<feature type="region of interest" description="Disordered" evidence="20">
    <location>
        <begin position="64"/>
        <end position="102"/>
    </location>
</feature>
<dbReference type="InterPro" id="IPR005467">
    <property type="entry name" value="His_kinase_dom"/>
</dbReference>
<evidence type="ECO:0000256" key="4">
    <source>
        <dbReference type="ARBA" id="ARBA00004651"/>
    </source>
</evidence>
<evidence type="ECO:0000256" key="8">
    <source>
        <dbReference type="ARBA" id="ARBA00022553"/>
    </source>
</evidence>
<dbReference type="InterPro" id="IPR011009">
    <property type="entry name" value="Kinase-like_dom_sf"/>
</dbReference>
<dbReference type="PROSITE" id="PS50109">
    <property type="entry name" value="HIS_KIN"/>
    <property type="match status" value="1"/>
</dbReference>
<dbReference type="InterPro" id="IPR036097">
    <property type="entry name" value="HisK_dim/P_sf"/>
</dbReference>
<keyword evidence="19" id="KW-0175">Coiled coil</keyword>
<accession>A0A5N6KVU8</accession>
<keyword evidence="10" id="KW-0812">Transmembrane</keyword>
<name>A0A5N6KVU8_9ROSI</name>